<gene>
    <name evidence="1" type="primary">hrpD</name>
</gene>
<reference evidence="1" key="1">
    <citation type="journal article" date="2006" name="Proc. Natl. Acad. Sci. U.S.A.">
        <title>Presence/absence polymorphism for alternative pathogenicity islands in Pseudomonas viridiflava, a pathogen of Arabidopsis.</title>
        <authorList>
            <person name="Araki H."/>
            <person name="Tian D."/>
            <person name="Goss E.M."/>
            <person name="Jakob K."/>
            <person name="Halldorsdottir S.S."/>
            <person name="Kreitman M."/>
            <person name="Bergelson J."/>
        </authorList>
    </citation>
    <scope>NUCLEOTIDE SEQUENCE</scope>
    <source>
        <strain evidence="1">83-1</strain>
    </source>
</reference>
<dbReference type="AlphaFoldDB" id="Q20IM8"/>
<proteinExistence type="predicted"/>
<dbReference type="EMBL" id="DQ168848">
    <property type="protein sequence ID" value="ABA47307.1"/>
    <property type="molecule type" value="Genomic_DNA"/>
</dbReference>
<organism evidence="1">
    <name type="scientific">Pseudomonas cichorii</name>
    <dbReference type="NCBI Taxonomy" id="36746"/>
    <lineage>
        <taxon>Bacteria</taxon>
        <taxon>Pseudomonadati</taxon>
        <taxon>Pseudomonadota</taxon>
        <taxon>Gammaproteobacteria</taxon>
        <taxon>Pseudomonadales</taxon>
        <taxon>Pseudomonadaceae</taxon>
        <taxon>Pseudomonas</taxon>
    </lineage>
</organism>
<accession>Q20IM8</accession>
<evidence type="ECO:0000313" key="1">
    <source>
        <dbReference type="EMBL" id="ABA47307.1"/>
    </source>
</evidence>
<sequence length="226" mass="25071">MATALHAATRSCCSDGTAEMNVSEPQALAWVCWWTQGWRQAHDSWQLHDSAGMNASTLKLLGQVDDTLVDRYLGMTSTLPPAPDALLLPLLDLNDEQWALALELCAGICAGSRMPRPDSLDEPAWLWCRRLGRALQPGRWLPEHWDARQSRVAGLGLLKAWVGDRLWQRLRVRFARDAVGQAECLSLDDIPKARLCALWQAVGGYVLSNSIEGSPHVDQSQSDAYQ</sequence>
<protein>
    <submittedName>
        <fullName evidence="1">HrpD</fullName>
    </submittedName>
</protein>
<name>Q20IM8_PSECI</name>